<evidence type="ECO:0000313" key="5">
    <source>
        <dbReference type="EMBL" id="RSL29694.1"/>
    </source>
</evidence>
<dbReference type="SUPFAM" id="SSF116734">
    <property type="entry name" value="DNA methylase specificity domain"/>
    <property type="match status" value="2"/>
</dbReference>
<evidence type="ECO:0000313" key="6">
    <source>
        <dbReference type="Proteomes" id="UP000275076"/>
    </source>
</evidence>
<sequence length="431" mass="49701">MKYKLGELCDINKYTFKEGNLPEQISYYDTSSVTDGRFDNPIDLIKGKDKIPSRARRKVHKNDILYSTVRPVQRHYGFFTGEDESNSVVSTGFAVLTPQKEIADPYYIYYYLTQKPVVEHLQTIAENSTSAYPSIRPEDIEKLEIDLPDINKQVTISSFLKTIDDKIAVNNQIISNLEELAQTLFKRWFIDFEFPNEDGESYRSSGGKMVESELGLIPEGWKLAKLSDISEIQNGFAFKAKDYIEPPGIKVMRTLNIYKSTIEISNNNLKFLSNDFEKDEKYNKYSLERFDTLLVMVGGSIGNIGMVFSHNTPSLQNQNMWRFRPKSGLYTAPLVHYWVKHINEKVKGWSAGSAREFYKKPFFANYLICVPTDETIVTQLNDIINPLFEKIDMLVGQNENLRHMRYELLPKLLSGEIELDEETEVNDDVMV</sequence>
<dbReference type="AlphaFoldDB" id="A0A428MU71"/>
<dbReference type="GO" id="GO:0009307">
    <property type="term" value="P:DNA restriction-modification system"/>
    <property type="evidence" value="ECO:0007669"/>
    <property type="project" value="UniProtKB-KW"/>
</dbReference>
<dbReference type="EMBL" id="RBVX01000055">
    <property type="protein sequence ID" value="RSL29694.1"/>
    <property type="molecule type" value="Genomic_DNA"/>
</dbReference>
<comment type="similarity">
    <text evidence="1">Belongs to the type-I restriction system S methylase family.</text>
</comment>
<dbReference type="RefSeq" id="WP_125562035.1">
    <property type="nucleotide sequence ID" value="NZ_RBVX01000055.1"/>
</dbReference>
<name>A0A428MU71_9BACI</name>
<dbReference type="GO" id="GO:0003677">
    <property type="term" value="F:DNA binding"/>
    <property type="evidence" value="ECO:0007669"/>
    <property type="project" value="UniProtKB-KW"/>
</dbReference>
<dbReference type="Proteomes" id="UP000275076">
    <property type="component" value="Unassembled WGS sequence"/>
</dbReference>
<dbReference type="InterPro" id="IPR044946">
    <property type="entry name" value="Restrct_endonuc_typeI_TRD_sf"/>
</dbReference>
<keyword evidence="5" id="KW-0255">Endonuclease</keyword>
<proteinExistence type="inferred from homology"/>
<dbReference type="InterPro" id="IPR000055">
    <property type="entry name" value="Restrct_endonuc_typeI_TRD"/>
</dbReference>
<keyword evidence="5" id="KW-0378">Hydrolase</keyword>
<keyword evidence="2" id="KW-0680">Restriction system</keyword>
<feature type="domain" description="Type I restriction modification DNA specificity" evidence="4">
    <location>
        <begin position="2"/>
        <end position="178"/>
    </location>
</feature>
<dbReference type="Gene3D" id="3.90.220.20">
    <property type="entry name" value="DNA methylase specificity domains"/>
    <property type="match status" value="2"/>
</dbReference>
<keyword evidence="6" id="KW-1185">Reference proteome</keyword>
<evidence type="ECO:0000256" key="2">
    <source>
        <dbReference type="ARBA" id="ARBA00022747"/>
    </source>
</evidence>
<organism evidence="5 6">
    <name type="scientific">Salibacterium salarium</name>
    <dbReference type="NCBI Taxonomy" id="284579"/>
    <lineage>
        <taxon>Bacteria</taxon>
        <taxon>Bacillati</taxon>
        <taxon>Bacillota</taxon>
        <taxon>Bacilli</taxon>
        <taxon>Bacillales</taxon>
        <taxon>Bacillaceae</taxon>
    </lineage>
</organism>
<keyword evidence="5" id="KW-0540">Nuclease</keyword>
<gene>
    <name evidence="5" type="ORF">D7Z54_29880</name>
</gene>
<comment type="caution">
    <text evidence="5">The sequence shown here is derived from an EMBL/GenBank/DDBJ whole genome shotgun (WGS) entry which is preliminary data.</text>
</comment>
<dbReference type="OrthoDB" id="9795776at2"/>
<reference evidence="5 6" key="1">
    <citation type="submission" date="2018-10" db="EMBL/GenBank/DDBJ databases">
        <title>Draft genome sequence of Bacillus salarius IM0101, isolated from a hypersaline soil in Inner Mongolia, China.</title>
        <authorList>
            <person name="Yamprayoonswat W."/>
            <person name="Boonvisut S."/>
            <person name="Jumpathong W."/>
            <person name="Sittihan S."/>
            <person name="Ruangsuj P."/>
            <person name="Wanthongcharoen S."/>
            <person name="Thongpramul N."/>
            <person name="Pimmason S."/>
            <person name="Yu B."/>
            <person name="Yasawong M."/>
        </authorList>
    </citation>
    <scope>NUCLEOTIDE SEQUENCE [LARGE SCALE GENOMIC DNA]</scope>
    <source>
        <strain evidence="5 6">IM0101</strain>
    </source>
</reference>
<dbReference type="PANTHER" id="PTHR30408:SF13">
    <property type="entry name" value="TYPE I RESTRICTION ENZYME HINDI SPECIFICITY SUBUNIT"/>
    <property type="match status" value="1"/>
</dbReference>
<evidence type="ECO:0000256" key="3">
    <source>
        <dbReference type="ARBA" id="ARBA00023125"/>
    </source>
</evidence>
<keyword evidence="3" id="KW-0238">DNA-binding</keyword>
<dbReference type="InterPro" id="IPR052021">
    <property type="entry name" value="Type-I_RS_S_subunit"/>
</dbReference>
<evidence type="ECO:0000256" key="1">
    <source>
        <dbReference type="ARBA" id="ARBA00010923"/>
    </source>
</evidence>
<feature type="domain" description="Type I restriction modification DNA specificity" evidence="4">
    <location>
        <begin position="218"/>
        <end position="385"/>
    </location>
</feature>
<accession>A0A428MU71</accession>
<evidence type="ECO:0000259" key="4">
    <source>
        <dbReference type="Pfam" id="PF01420"/>
    </source>
</evidence>
<dbReference type="PANTHER" id="PTHR30408">
    <property type="entry name" value="TYPE-1 RESTRICTION ENZYME ECOKI SPECIFICITY PROTEIN"/>
    <property type="match status" value="1"/>
</dbReference>
<protein>
    <submittedName>
        <fullName evidence="5">Restriction endonuclease subunit S</fullName>
    </submittedName>
</protein>
<dbReference type="GO" id="GO:0004519">
    <property type="term" value="F:endonuclease activity"/>
    <property type="evidence" value="ECO:0007669"/>
    <property type="project" value="UniProtKB-KW"/>
</dbReference>
<dbReference type="Pfam" id="PF01420">
    <property type="entry name" value="Methylase_S"/>
    <property type="match status" value="2"/>
</dbReference>